<dbReference type="Proteomes" id="UP000523079">
    <property type="component" value="Unassembled WGS sequence"/>
</dbReference>
<dbReference type="PANTHER" id="PTHR43798">
    <property type="entry name" value="MONOACYLGLYCEROL LIPASE"/>
    <property type="match status" value="1"/>
</dbReference>
<feature type="domain" description="AB hydrolase-1" evidence="1">
    <location>
        <begin position="23"/>
        <end position="277"/>
    </location>
</feature>
<dbReference type="PANTHER" id="PTHR43798:SF33">
    <property type="entry name" value="HYDROLASE, PUTATIVE (AFU_ORTHOLOGUE AFUA_2G14860)-RELATED"/>
    <property type="match status" value="1"/>
</dbReference>
<dbReference type="InterPro" id="IPR029058">
    <property type="entry name" value="AB_hydrolase_fold"/>
</dbReference>
<reference evidence="2 3" key="1">
    <citation type="submission" date="2020-07" db="EMBL/GenBank/DDBJ databases">
        <title>Sequencing the genomes of 1000 actinobacteria strains.</title>
        <authorList>
            <person name="Klenk H.-P."/>
        </authorList>
    </citation>
    <scope>NUCLEOTIDE SEQUENCE [LARGE SCALE GENOMIC DNA]</scope>
    <source>
        <strain evidence="2 3">DSM 100723</strain>
    </source>
</reference>
<dbReference type="GO" id="GO:0003824">
    <property type="term" value="F:catalytic activity"/>
    <property type="evidence" value="ECO:0007669"/>
    <property type="project" value="InterPro"/>
</dbReference>
<sequence length="292" mass="32129">MPTVETPALSLHYREAGDPDGSPVLLVHGWPDAAVGWQPLVDRLDGTGLRLIVPDNRGSGGTRFRTADTPRDGTAVALTADVLDLADALGLDRFAVVGHDWGARTAYGLAALAPDRVERVVALALGYQPGGRFAVPERFGQSRNFWYQWLMCFPAGADSIAADPVGFARLQWETWSPSGWWTEQDFAVTAETFGPDWLAVTLSNYRSRYLPDEPRDPRYDPLRERLAGVEFLRTPTLMIQGGDDRCDPPVESEGLEPHFADYRRVVLDGVGHFPHREAPDTVAGLVRDHLAA</sequence>
<evidence type="ECO:0000313" key="2">
    <source>
        <dbReference type="EMBL" id="MBA8794800.1"/>
    </source>
</evidence>
<evidence type="ECO:0000259" key="1">
    <source>
        <dbReference type="Pfam" id="PF00561"/>
    </source>
</evidence>
<dbReference type="PRINTS" id="PR00412">
    <property type="entry name" value="EPOXHYDRLASE"/>
</dbReference>
<dbReference type="SUPFAM" id="SSF53474">
    <property type="entry name" value="alpha/beta-Hydrolases"/>
    <property type="match status" value="1"/>
</dbReference>
<dbReference type="EMBL" id="JACGWT010000003">
    <property type="protein sequence ID" value="MBA8794800.1"/>
    <property type="molecule type" value="Genomic_DNA"/>
</dbReference>
<dbReference type="InterPro" id="IPR000073">
    <property type="entry name" value="AB_hydrolase_1"/>
</dbReference>
<organism evidence="2 3">
    <name type="scientific">Microlunatus kandeliicorticis</name>
    <dbReference type="NCBI Taxonomy" id="1759536"/>
    <lineage>
        <taxon>Bacteria</taxon>
        <taxon>Bacillati</taxon>
        <taxon>Actinomycetota</taxon>
        <taxon>Actinomycetes</taxon>
        <taxon>Propionibacteriales</taxon>
        <taxon>Propionibacteriaceae</taxon>
        <taxon>Microlunatus</taxon>
    </lineage>
</organism>
<dbReference type="RefSeq" id="WP_182560336.1">
    <property type="nucleotide sequence ID" value="NZ_JACGWT010000003.1"/>
</dbReference>
<dbReference type="InterPro" id="IPR000639">
    <property type="entry name" value="Epox_hydrolase-like"/>
</dbReference>
<evidence type="ECO:0000313" key="3">
    <source>
        <dbReference type="Proteomes" id="UP000523079"/>
    </source>
</evidence>
<keyword evidence="3" id="KW-1185">Reference proteome</keyword>
<proteinExistence type="predicted"/>
<comment type="caution">
    <text evidence="2">The sequence shown here is derived from an EMBL/GenBank/DDBJ whole genome shotgun (WGS) entry which is preliminary data.</text>
</comment>
<protein>
    <submittedName>
        <fullName evidence="2">Pimeloyl-ACP methyl ester carboxylesterase</fullName>
    </submittedName>
</protein>
<accession>A0A7W3ITC4</accession>
<dbReference type="AlphaFoldDB" id="A0A7W3ITC4"/>
<dbReference type="GO" id="GO:0016020">
    <property type="term" value="C:membrane"/>
    <property type="evidence" value="ECO:0007669"/>
    <property type="project" value="TreeGrafter"/>
</dbReference>
<name>A0A7W3ITC4_9ACTN</name>
<gene>
    <name evidence="2" type="ORF">FHX74_002419</name>
</gene>
<dbReference type="InterPro" id="IPR050266">
    <property type="entry name" value="AB_hydrolase_sf"/>
</dbReference>
<dbReference type="Gene3D" id="3.40.50.1820">
    <property type="entry name" value="alpha/beta hydrolase"/>
    <property type="match status" value="1"/>
</dbReference>
<dbReference type="Pfam" id="PF00561">
    <property type="entry name" value="Abhydrolase_1"/>
    <property type="match status" value="1"/>
</dbReference>